<proteinExistence type="predicted"/>
<accession>A0A366LR90</accession>
<dbReference type="OrthoDB" id="3176965at2"/>
<name>A0A366LR90_9ACTN</name>
<dbReference type="AlphaFoldDB" id="A0A366LR90"/>
<comment type="caution">
    <text evidence="1">The sequence shown here is derived from an EMBL/GenBank/DDBJ whole genome shotgun (WGS) entry which is preliminary data.</text>
</comment>
<dbReference type="InterPro" id="IPR036086">
    <property type="entry name" value="ParB/Sulfiredoxin_sf"/>
</dbReference>
<dbReference type="RefSeq" id="WP_113984451.1">
    <property type="nucleotide sequence ID" value="NZ_QMEY01000018.1"/>
</dbReference>
<dbReference type="Proteomes" id="UP000253303">
    <property type="component" value="Unassembled WGS sequence"/>
</dbReference>
<dbReference type="EMBL" id="QMEY01000018">
    <property type="protein sequence ID" value="RBQ16130.1"/>
    <property type="molecule type" value="Genomic_DNA"/>
</dbReference>
<sequence length="469" mass="52870">MAVRFGVPPEGEKIRSLVEERLRQAMSEDSAKITVDWRGEQRHLYVISMPVDVLYFNADTHRIRAQRTLDPKRNRILEEEPWSEAAQTYLHDLLRQKASDPNQTDPDYTALMDELEDFGQREPGIISPDGIIVDGNTRCAALRDLGVKDIRVGVLPADTSRRDINSVELALQLRRDKRRDYSYINRLIAIEEELASGRREEDVARDFNIKVKTLRADRWVYQMINEAIERSSVDGRSPLRLIDFEEHQEKLRELQRDFAKKAAVDPDAAELLKEARLAMVVLNYPKTSLRYAEEDFHSRYLDERLPADLRPAVQESGTVSIPGLPGVTVQDGTAAVKSARALTDQLLQAEAVRVAGGGENSAEAVEASRLIKSARETFDVAVKLAGQNAQFEKRKVAVQERLTDAADYVRQCAAEFADAKSKRALDEDAFDDALLELRDSLARLARQAGRTFSSPGDGVEWLLAVTRED</sequence>
<dbReference type="SUPFAM" id="SSF110849">
    <property type="entry name" value="ParB/Sulfiredoxin"/>
    <property type="match status" value="1"/>
</dbReference>
<gene>
    <name evidence="1" type="ORF">DP939_31400</name>
</gene>
<evidence type="ECO:0000313" key="1">
    <source>
        <dbReference type="EMBL" id="RBQ16130.1"/>
    </source>
</evidence>
<keyword evidence="2" id="KW-1185">Reference proteome</keyword>
<organism evidence="1 2">
    <name type="scientific">Spongiactinospora rosea</name>
    <dbReference type="NCBI Taxonomy" id="2248750"/>
    <lineage>
        <taxon>Bacteria</taxon>
        <taxon>Bacillati</taxon>
        <taxon>Actinomycetota</taxon>
        <taxon>Actinomycetes</taxon>
        <taxon>Streptosporangiales</taxon>
        <taxon>Streptosporangiaceae</taxon>
        <taxon>Spongiactinospora</taxon>
    </lineage>
</organism>
<evidence type="ECO:0000313" key="2">
    <source>
        <dbReference type="Proteomes" id="UP000253303"/>
    </source>
</evidence>
<reference evidence="1 2" key="1">
    <citation type="submission" date="2018-06" db="EMBL/GenBank/DDBJ databases">
        <title>Sphaerisporangium craniellae sp. nov., isolated from a marine sponge in the South China Sea.</title>
        <authorList>
            <person name="Li L."/>
        </authorList>
    </citation>
    <scope>NUCLEOTIDE SEQUENCE [LARGE SCALE GENOMIC DNA]</scope>
    <source>
        <strain evidence="1 2">LHW63015</strain>
    </source>
</reference>
<protein>
    <submittedName>
        <fullName evidence="1">Uncharacterized protein</fullName>
    </submittedName>
</protein>